<gene>
    <name evidence="5" type="ORF">K2173_028191</name>
</gene>
<name>A0AAV8U454_9ROSI</name>
<protein>
    <recommendedName>
        <fullName evidence="4">Exonuclease domain-containing protein</fullName>
    </recommendedName>
</protein>
<dbReference type="InterPro" id="IPR012337">
    <property type="entry name" value="RNaseH-like_sf"/>
</dbReference>
<dbReference type="GO" id="GO:0003676">
    <property type="term" value="F:nucleic acid binding"/>
    <property type="evidence" value="ECO:0007669"/>
    <property type="project" value="InterPro"/>
</dbReference>
<keyword evidence="1" id="KW-0540">Nuclease</keyword>
<evidence type="ECO:0000259" key="4">
    <source>
        <dbReference type="SMART" id="SM00479"/>
    </source>
</evidence>
<dbReference type="Pfam" id="PF00929">
    <property type="entry name" value="RNase_T"/>
    <property type="match status" value="1"/>
</dbReference>
<evidence type="ECO:0000313" key="6">
    <source>
        <dbReference type="Proteomes" id="UP001159364"/>
    </source>
</evidence>
<dbReference type="PANTHER" id="PTHR30231">
    <property type="entry name" value="DNA POLYMERASE III SUBUNIT EPSILON"/>
    <property type="match status" value="1"/>
</dbReference>
<keyword evidence="2" id="KW-0378">Hydrolase</keyword>
<reference evidence="5 6" key="1">
    <citation type="submission" date="2021-09" db="EMBL/GenBank/DDBJ databases">
        <title>Genomic insights and catalytic innovation underlie evolution of tropane alkaloids biosynthesis.</title>
        <authorList>
            <person name="Wang Y.-J."/>
            <person name="Tian T."/>
            <person name="Huang J.-P."/>
            <person name="Huang S.-X."/>
        </authorList>
    </citation>
    <scope>NUCLEOTIDE SEQUENCE [LARGE SCALE GENOMIC DNA]</scope>
    <source>
        <strain evidence="5">KIB-2018</strain>
        <tissue evidence="5">Leaf</tissue>
    </source>
</reference>
<comment type="caution">
    <text evidence="5">The sequence shown here is derived from an EMBL/GenBank/DDBJ whole genome shotgun (WGS) entry which is preliminary data.</text>
</comment>
<dbReference type="SUPFAM" id="SSF53098">
    <property type="entry name" value="Ribonuclease H-like"/>
    <property type="match status" value="1"/>
</dbReference>
<dbReference type="InterPro" id="IPR013520">
    <property type="entry name" value="Ribonucl_H"/>
</dbReference>
<dbReference type="AlphaFoldDB" id="A0AAV8U454"/>
<sequence length="303" mass="33839">MTTATMMMVDNPSEEWPDIVFFDLKTEFLDSCARDQTTSSPIVEFGAVVVCRRTLNLRGTYSTLVRPASDDITPMAVASAPLFPEIAGTVHELLHERIWAGHNILGFGCPRIKDAFAEIGESPPEAKGYIDTLQLWKERFGNIAGGDIKLGTIAAYFGLGKPKDRGLEDAMTNLEVFKHFAALLWLELNPPANLLADCTLSERFLYPDEVSVSSIRASGQQFSYPGQKMILMHKDIALKLFAPGLRVRYGLKPTQHDYGRLLLTFVIDTSPILRRVLDECDRLAYEVFQKSGSISEWKSMVKT</sequence>
<dbReference type="PANTHER" id="PTHR30231:SF4">
    <property type="entry name" value="PROTEIN NEN2"/>
    <property type="match status" value="1"/>
</dbReference>
<dbReference type="GO" id="GO:0008408">
    <property type="term" value="F:3'-5' exonuclease activity"/>
    <property type="evidence" value="ECO:0007669"/>
    <property type="project" value="TreeGrafter"/>
</dbReference>
<proteinExistence type="predicted"/>
<organism evidence="5 6">
    <name type="scientific">Erythroxylum novogranatense</name>
    <dbReference type="NCBI Taxonomy" id="1862640"/>
    <lineage>
        <taxon>Eukaryota</taxon>
        <taxon>Viridiplantae</taxon>
        <taxon>Streptophyta</taxon>
        <taxon>Embryophyta</taxon>
        <taxon>Tracheophyta</taxon>
        <taxon>Spermatophyta</taxon>
        <taxon>Magnoliopsida</taxon>
        <taxon>eudicotyledons</taxon>
        <taxon>Gunneridae</taxon>
        <taxon>Pentapetalae</taxon>
        <taxon>rosids</taxon>
        <taxon>fabids</taxon>
        <taxon>Malpighiales</taxon>
        <taxon>Erythroxylaceae</taxon>
        <taxon>Erythroxylum</taxon>
    </lineage>
</organism>
<accession>A0AAV8U454</accession>
<keyword evidence="3" id="KW-0269">Exonuclease</keyword>
<evidence type="ECO:0000256" key="1">
    <source>
        <dbReference type="ARBA" id="ARBA00022722"/>
    </source>
</evidence>
<dbReference type="CDD" id="cd06127">
    <property type="entry name" value="DEDDh"/>
    <property type="match status" value="1"/>
</dbReference>
<dbReference type="InterPro" id="IPR036397">
    <property type="entry name" value="RNaseH_sf"/>
</dbReference>
<keyword evidence="6" id="KW-1185">Reference proteome</keyword>
<evidence type="ECO:0000313" key="5">
    <source>
        <dbReference type="EMBL" id="KAJ8773014.1"/>
    </source>
</evidence>
<dbReference type="Gene3D" id="3.30.420.10">
    <property type="entry name" value="Ribonuclease H-like superfamily/Ribonuclease H"/>
    <property type="match status" value="1"/>
</dbReference>
<dbReference type="Proteomes" id="UP001159364">
    <property type="component" value="Linkage Group LG02"/>
</dbReference>
<feature type="domain" description="Exonuclease" evidence="4">
    <location>
        <begin position="18"/>
        <end position="186"/>
    </location>
</feature>
<evidence type="ECO:0000256" key="3">
    <source>
        <dbReference type="ARBA" id="ARBA00022839"/>
    </source>
</evidence>
<dbReference type="SMART" id="SM00479">
    <property type="entry name" value="EXOIII"/>
    <property type="match status" value="1"/>
</dbReference>
<dbReference type="EMBL" id="JAIWQS010000002">
    <property type="protein sequence ID" value="KAJ8773014.1"/>
    <property type="molecule type" value="Genomic_DNA"/>
</dbReference>
<evidence type="ECO:0000256" key="2">
    <source>
        <dbReference type="ARBA" id="ARBA00022801"/>
    </source>
</evidence>